<dbReference type="Gene3D" id="3.40.190.150">
    <property type="entry name" value="Bordetella uptake gene, domain 1"/>
    <property type="match status" value="1"/>
</dbReference>
<dbReference type="AlphaFoldDB" id="A0A4P8HLU3"/>
<keyword evidence="2" id="KW-0732">Signal</keyword>
<gene>
    <name evidence="4" type="ORF">FCL38_00905</name>
    <name evidence="3" type="ORF">FHS02_002420</name>
</gene>
<evidence type="ECO:0000256" key="2">
    <source>
        <dbReference type="SAM" id="SignalP"/>
    </source>
</evidence>
<protein>
    <submittedName>
        <fullName evidence="4">Tripartite tricarboxylate transporter substrate binding protein</fullName>
    </submittedName>
    <submittedName>
        <fullName evidence="3">Tripartite-type tricarboxylate transporter receptor subunit TctC</fullName>
    </submittedName>
</protein>
<organism evidence="3 6">
    <name type="scientific">Pseudoduganella umbonata</name>
    <dbReference type="NCBI Taxonomy" id="864828"/>
    <lineage>
        <taxon>Bacteria</taxon>
        <taxon>Pseudomonadati</taxon>
        <taxon>Pseudomonadota</taxon>
        <taxon>Betaproteobacteria</taxon>
        <taxon>Burkholderiales</taxon>
        <taxon>Oxalobacteraceae</taxon>
        <taxon>Telluria group</taxon>
        <taxon>Pseudoduganella</taxon>
    </lineage>
</organism>
<evidence type="ECO:0000313" key="6">
    <source>
        <dbReference type="Proteomes" id="UP000584325"/>
    </source>
</evidence>
<evidence type="ECO:0000313" key="5">
    <source>
        <dbReference type="Proteomes" id="UP000298763"/>
    </source>
</evidence>
<evidence type="ECO:0000313" key="3">
    <source>
        <dbReference type="EMBL" id="MBB3221610.1"/>
    </source>
</evidence>
<dbReference type="Proteomes" id="UP000584325">
    <property type="component" value="Unassembled WGS sequence"/>
</dbReference>
<proteinExistence type="inferred from homology"/>
<keyword evidence="5" id="KW-1185">Reference proteome</keyword>
<dbReference type="EMBL" id="JACHXS010000004">
    <property type="protein sequence ID" value="MBB3221610.1"/>
    <property type="molecule type" value="Genomic_DNA"/>
</dbReference>
<dbReference type="SUPFAM" id="SSF53850">
    <property type="entry name" value="Periplasmic binding protein-like II"/>
    <property type="match status" value="1"/>
</dbReference>
<evidence type="ECO:0000256" key="1">
    <source>
        <dbReference type="ARBA" id="ARBA00006987"/>
    </source>
</evidence>
<reference evidence="4 5" key="1">
    <citation type="submission" date="2019-05" db="EMBL/GenBank/DDBJ databases">
        <title>Draft Genome Sequences of Six Type Strains of the Genus Massilia.</title>
        <authorList>
            <person name="Miess H."/>
            <person name="Frediansyhah A."/>
            <person name="Gross H."/>
        </authorList>
    </citation>
    <scope>NUCLEOTIDE SEQUENCE [LARGE SCALE GENOMIC DNA]</scope>
    <source>
        <strain evidence="4 5">DSMZ 26121</strain>
    </source>
</reference>
<reference evidence="3 6" key="2">
    <citation type="submission" date="2020-08" db="EMBL/GenBank/DDBJ databases">
        <title>Genomic Encyclopedia of Type Strains, Phase III (KMG-III): the genomes of soil and plant-associated and newly described type strains.</title>
        <authorList>
            <person name="Whitman W."/>
        </authorList>
    </citation>
    <scope>NUCLEOTIDE SEQUENCE [LARGE SCALE GENOMIC DNA]</scope>
    <source>
        <strain evidence="3 6">CECT 7753</strain>
    </source>
</reference>
<evidence type="ECO:0000313" key="4">
    <source>
        <dbReference type="EMBL" id="QCP09155.1"/>
    </source>
</evidence>
<dbReference type="PANTHER" id="PTHR42928">
    <property type="entry name" value="TRICARBOXYLATE-BINDING PROTEIN"/>
    <property type="match status" value="1"/>
</dbReference>
<accession>A0A4P8HLU3</accession>
<dbReference type="PIRSF" id="PIRSF017082">
    <property type="entry name" value="YflP"/>
    <property type="match status" value="1"/>
</dbReference>
<dbReference type="CDD" id="cd13578">
    <property type="entry name" value="PBP2_Bug27"/>
    <property type="match status" value="1"/>
</dbReference>
<dbReference type="InterPro" id="IPR042100">
    <property type="entry name" value="Bug_dom1"/>
</dbReference>
<dbReference type="PANTHER" id="PTHR42928:SF5">
    <property type="entry name" value="BLR1237 PROTEIN"/>
    <property type="match status" value="1"/>
</dbReference>
<name>A0A4P8HLU3_9BURK</name>
<keyword evidence="3" id="KW-0675">Receptor</keyword>
<dbReference type="Pfam" id="PF03401">
    <property type="entry name" value="TctC"/>
    <property type="match status" value="1"/>
</dbReference>
<dbReference type="Proteomes" id="UP000298763">
    <property type="component" value="Chromosome"/>
</dbReference>
<dbReference type="OrthoDB" id="8678477at2"/>
<dbReference type="EMBL" id="CP040017">
    <property type="protein sequence ID" value="QCP09155.1"/>
    <property type="molecule type" value="Genomic_DNA"/>
</dbReference>
<comment type="similarity">
    <text evidence="1">Belongs to the UPF0065 (bug) family.</text>
</comment>
<feature type="chain" id="PRO_5044607192" evidence="2">
    <location>
        <begin position="26"/>
        <end position="325"/>
    </location>
</feature>
<dbReference type="Gene3D" id="3.40.190.10">
    <property type="entry name" value="Periplasmic binding protein-like II"/>
    <property type="match status" value="1"/>
</dbReference>
<dbReference type="RefSeq" id="WP_137312044.1">
    <property type="nucleotide sequence ID" value="NZ_CP040017.1"/>
</dbReference>
<sequence length="325" mass="34353">MYKLPASVVRVIPLALMTLTVVDVAAQQAYPRQPIRILVGVGPGGSTNNMARLIAQKFQESWGQPVIVENRSGANTSIAAEAVARAVPDGYTLLVATNTHIAVPLMMRVRYQPLKDFAPIGTLGVSRYVMSVHPSVPARTLKEFIAYAKARPNQLNYGSSGSGGGSHIDGAVFDLLTGVRTQHVPYKGGGQALVDAIAGHVQISYNTPMIVAPHAASGALRPLAVTGPKRVALLPGVPTFAEAGLPAFDEKAWWGLYAPAGTPRPIVDKLAAELKKILTTPSVQRTLESQGAEALISTPDEFAAMMRAESANLGTVIKSANIKIH</sequence>
<dbReference type="InterPro" id="IPR005064">
    <property type="entry name" value="BUG"/>
</dbReference>
<feature type="signal peptide" evidence="2">
    <location>
        <begin position="1"/>
        <end position="25"/>
    </location>
</feature>